<gene>
    <name evidence="1" type="ORF">B9Q03_06970</name>
</gene>
<comment type="caution">
    <text evidence="1">The sequence shown here is derived from an EMBL/GenBank/DDBJ whole genome shotgun (WGS) entry which is preliminary data.</text>
</comment>
<evidence type="ECO:0000313" key="1">
    <source>
        <dbReference type="EMBL" id="PSN90379.1"/>
    </source>
</evidence>
<evidence type="ECO:0000313" key="2">
    <source>
        <dbReference type="Proteomes" id="UP000240322"/>
    </source>
</evidence>
<proteinExistence type="predicted"/>
<dbReference type="EMBL" id="NEXE01000062">
    <property type="protein sequence ID" value="PSN90379.1"/>
    <property type="molecule type" value="Genomic_DNA"/>
</dbReference>
<accession>A0A2R6AVH5</accession>
<organism evidence="1 2">
    <name type="scientific">Candidatus Marsarchaeota G2 archaeon OSP_D</name>
    <dbReference type="NCBI Taxonomy" id="1978157"/>
    <lineage>
        <taxon>Archaea</taxon>
        <taxon>Candidatus Marsarchaeota</taxon>
        <taxon>Candidatus Marsarchaeota group 2</taxon>
    </lineage>
</organism>
<reference evidence="1 2" key="1">
    <citation type="submission" date="2017-04" db="EMBL/GenBank/DDBJ databases">
        <title>Novel microbial lineages endemic to geothermal iron-oxide mats fill important gaps in the evolutionary history of Archaea.</title>
        <authorList>
            <person name="Jay Z.J."/>
            <person name="Beam J.P."/>
            <person name="Dlakic M."/>
            <person name="Rusch D.B."/>
            <person name="Kozubal M.A."/>
            <person name="Inskeep W.P."/>
        </authorList>
    </citation>
    <scope>NUCLEOTIDE SEQUENCE [LARGE SCALE GENOMIC DNA]</scope>
    <source>
        <strain evidence="1">OSP_D</strain>
    </source>
</reference>
<dbReference type="AlphaFoldDB" id="A0A2R6AVH5"/>
<protein>
    <submittedName>
        <fullName evidence="1">Uncharacterized protein</fullName>
    </submittedName>
</protein>
<dbReference type="Proteomes" id="UP000240322">
    <property type="component" value="Unassembled WGS sequence"/>
</dbReference>
<name>A0A2R6AVH5_9ARCH</name>
<sequence length="119" mass="13280">MFSKLRGILKRELHEQGNTTFLRVYNAAHKCFGLGYGSECLKDTTFYRAHTDSKLYDDLNAYPILLSKAGLTPPPCLIRLGVVETHPKSASLLLKAAEQARRKDDKESYTILAGVAHTL</sequence>